<sequence>MAESDDASVTPGSAHSEWGKFFIEGAKKMGRSCTVGEDDVQRESLKAAGFVDIQFVDTKVPIGGLA</sequence>
<keyword evidence="2" id="KW-1185">Reference proteome</keyword>
<gene>
    <name evidence="1" type="ORF">QQZ08_002982</name>
</gene>
<evidence type="ECO:0000313" key="2">
    <source>
        <dbReference type="Proteomes" id="UP001498421"/>
    </source>
</evidence>
<reference evidence="1 2" key="1">
    <citation type="journal article" date="2025" name="Microbiol. Resour. Announc.">
        <title>Draft genome sequences for Neonectria magnoliae and Neonectria punicea, canker pathogens of Liriodendron tulipifera and Acer saccharum in West Virginia.</title>
        <authorList>
            <person name="Petronek H.M."/>
            <person name="Kasson M.T."/>
            <person name="Metheny A.M."/>
            <person name="Stauder C.M."/>
            <person name="Lovett B."/>
            <person name="Lynch S.C."/>
            <person name="Garnas J.R."/>
            <person name="Kasson L.R."/>
            <person name="Stajich J.E."/>
        </authorList>
    </citation>
    <scope>NUCLEOTIDE SEQUENCE [LARGE SCALE GENOMIC DNA]</scope>
    <source>
        <strain evidence="1 2">NRRL 64651</strain>
    </source>
</reference>
<name>A0ABR1IA34_9HYPO</name>
<comment type="caution">
    <text evidence="1">The sequence shown here is derived from an EMBL/GenBank/DDBJ whole genome shotgun (WGS) entry which is preliminary data.</text>
</comment>
<organism evidence="1 2">
    <name type="scientific">Neonectria magnoliae</name>
    <dbReference type="NCBI Taxonomy" id="2732573"/>
    <lineage>
        <taxon>Eukaryota</taxon>
        <taxon>Fungi</taxon>
        <taxon>Dikarya</taxon>
        <taxon>Ascomycota</taxon>
        <taxon>Pezizomycotina</taxon>
        <taxon>Sordariomycetes</taxon>
        <taxon>Hypocreomycetidae</taxon>
        <taxon>Hypocreales</taxon>
        <taxon>Nectriaceae</taxon>
        <taxon>Neonectria</taxon>
    </lineage>
</organism>
<dbReference type="Proteomes" id="UP001498421">
    <property type="component" value="Unassembled WGS sequence"/>
</dbReference>
<protein>
    <submittedName>
        <fullName evidence="1">Uncharacterized protein</fullName>
    </submittedName>
</protein>
<proteinExistence type="predicted"/>
<accession>A0ABR1IA34</accession>
<dbReference type="EMBL" id="JAZAVK010000019">
    <property type="protein sequence ID" value="KAK7430463.1"/>
    <property type="molecule type" value="Genomic_DNA"/>
</dbReference>
<evidence type="ECO:0000313" key="1">
    <source>
        <dbReference type="EMBL" id="KAK7430463.1"/>
    </source>
</evidence>